<keyword evidence="1" id="KW-0472">Membrane</keyword>
<feature type="transmembrane region" description="Helical" evidence="1">
    <location>
        <begin position="6"/>
        <end position="27"/>
    </location>
</feature>
<sequence>MAMDILIAIGLACVMASGLSLLIARAITGVNIWSAPSVRHFPRSIDGWTALVCIVLVILAFAVLPWPLHPAGDQSWVGHPVLIGGLVEGAFLVPAFAGLLASSPLAARAVSRETQVNSAGRLALWVASGSLLWGDVGWTGLEVLGRIVLFVAGAVAVSAAAGLGPFMPDASLSPSGAEEGLDAHERWLAYTARHMRASLALALFVVGVVPGAEVVQPGIASVIAIALFVVLIVGLRRASRTLPRLTLHAAVRWCLWRVLPVALIAIVYLELVARGQGSGVRG</sequence>
<evidence type="ECO:0000313" key="2">
    <source>
        <dbReference type="EMBL" id="ABU58806.1"/>
    </source>
</evidence>
<reference evidence="2 3" key="1">
    <citation type="submission" date="2007-08" db="EMBL/GenBank/DDBJ databases">
        <title>Complete sequence of Roseiflexus castenholzii DSM 13941.</title>
        <authorList>
            <consortium name="US DOE Joint Genome Institute"/>
            <person name="Copeland A."/>
            <person name="Lucas S."/>
            <person name="Lapidus A."/>
            <person name="Barry K."/>
            <person name="Glavina del Rio T."/>
            <person name="Dalin E."/>
            <person name="Tice H."/>
            <person name="Pitluck S."/>
            <person name="Thompson L.S."/>
            <person name="Brettin T."/>
            <person name="Bruce D."/>
            <person name="Detter J.C."/>
            <person name="Han C."/>
            <person name="Tapia R."/>
            <person name="Schmutz J."/>
            <person name="Larimer F."/>
            <person name="Land M."/>
            <person name="Hauser L."/>
            <person name="Kyrpides N."/>
            <person name="Mikhailova N."/>
            <person name="Bryant D.A."/>
            <person name="Hanada S."/>
            <person name="Tsukatani Y."/>
            <person name="Richardson P."/>
        </authorList>
    </citation>
    <scope>NUCLEOTIDE SEQUENCE [LARGE SCALE GENOMIC DNA]</scope>
    <source>
        <strain evidence="3">DSM 13941 / HLO8</strain>
    </source>
</reference>
<dbReference type="EMBL" id="CP000804">
    <property type="protein sequence ID" value="ABU58806.1"/>
    <property type="molecule type" value="Genomic_DNA"/>
</dbReference>
<evidence type="ECO:0000256" key="1">
    <source>
        <dbReference type="SAM" id="Phobius"/>
    </source>
</evidence>
<gene>
    <name evidence="2" type="ordered locus">Rcas_2735</name>
</gene>
<name>A7NMN5_ROSCS</name>
<dbReference type="AlphaFoldDB" id="A7NMN5"/>
<dbReference type="KEGG" id="rca:Rcas_2735"/>
<feature type="transmembrane region" description="Helical" evidence="1">
    <location>
        <begin position="147"/>
        <end position="166"/>
    </location>
</feature>
<dbReference type="Proteomes" id="UP000000263">
    <property type="component" value="Chromosome"/>
</dbReference>
<organism evidence="2 3">
    <name type="scientific">Roseiflexus castenholzii (strain DSM 13941 / HLO8)</name>
    <dbReference type="NCBI Taxonomy" id="383372"/>
    <lineage>
        <taxon>Bacteria</taxon>
        <taxon>Bacillati</taxon>
        <taxon>Chloroflexota</taxon>
        <taxon>Chloroflexia</taxon>
        <taxon>Chloroflexales</taxon>
        <taxon>Roseiflexineae</taxon>
        <taxon>Roseiflexaceae</taxon>
        <taxon>Roseiflexus</taxon>
    </lineage>
</organism>
<dbReference type="STRING" id="383372.Rcas_2735"/>
<feature type="transmembrane region" description="Helical" evidence="1">
    <location>
        <begin position="48"/>
        <end position="68"/>
    </location>
</feature>
<protein>
    <submittedName>
        <fullName evidence="2">Uncharacterized protein</fullName>
    </submittedName>
</protein>
<evidence type="ECO:0000313" key="3">
    <source>
        <dbReference type="Proteomes" id="UP000000263"/>
    </source>
</evidence>
<keyword evidence="3" id="KW-1185">Reference proteome</keyword>
<keyword evidence="1" id="KW-1133">Transmembrane helix</keyword>
<dbReference type="HOGENOM" id="CLU_1022634_0_0_0"/>
<feature type="transmembrane region" description="Helical" evidence="1">
    <location>
        <begin position="218"/>
        <end position="238"/>
    </location>
</feature>
<feature type="transmembrane region" description="Helical" evidence="1">
    <location>
        <begin position="80"/>
        <end position="101"/>
    </location>
</feature>
<proteinExistence type="predicted"/>
<accession>A7NMN5</accession>
<keyword evidence="1" id="KW-0812">Transmembrane</keyword>
<dbReference type="eggNOG" id="ENOG503472Z">
    <property type="taxonomic scope" value="Bacteria"/>
</dbReference>
<feature type="transmembrane region" description="Helical" evidence="1">
    <location>
        <begin position="250"/>
        <end position="269"/>
    </location>
</feature>